<accession>A0A8S3Z371</accession>
<dbReference type="Proteomes" id="UP000678393">
    <property type="component" value="Unassembled WGS sequence"/>
</dbReference>
<sequence length="334" mass="35930">MGGEDKENHIASPSITQDLVRDGFDTSMSRLLQDFTSAELLVNTPEMSKETNSCSDSVCETVINPMKHLHLRRPAVTKRKKSSACSLKKKTSPNSLNIAIAACKFQRPIVWPARLSGQSDRLNSQILRPSRLLTKAEAATAQEIQTPTDPRPSAEKVSQRQNCSFVFGKASVVDYSSLSFSSLCEQATKNIAEASKDVEDLNCGPAPSKDTGAGSVKPVCKRQSSTDAPPAKFARTYGAGNNPGTSQAKSPSTCESSRTSNVTLCNEPAAAPSSLETLTTLRLALSSCGQAVSQASYSQDISLDEINANELASYLEDLLHIPRKMSVMAEMMYA</sequence>
<proteinExistence type="predicted"/>
<feature type="region of interest" description="Disordered" evidence="1">
    <location>
        <begin position="199"/>
        <end position="255"/>
    </location>
</feature>
<protein>
    <recommendedName>
        <fullName evidence="4">Oxidative stress-responsive serine-rich protein 1</fullName>
    </recommendedName>
</protein>
<comment type="caution">
    <text evidence="2">The sequence shown here is derived from an EMBL/GenBank/DDBJ whole genome shotgun (WGS) entry which is preliminary data.</text>
</comment>
<dbReference type="OrthoDB" id="10045817at2759"/>
<reference evidence="2" key="1">
    <citation type="submission" date="2021-04" db="EMBL/GenBank/DDBJ databases">
        <authorList>
            <consortium name="Molecular Ecology Group"/>
        </authorList>
    </citation>
    <scope>NUCLEOTIDE SEQUENCE</scope>
</reference>
<name>A0A8S3Z371_9EUPU</name>
<evidence type="ECO:0000313" key="3">
    <source>
        <dbReference type="Proteomes" id="UP000678393"/>
    </source>
</evidence>
<feature type="compositionally biased region" description="Polar residues" evidence="1">
    <location>
        <begin position="242"/>
        <end position="255"/>
    </location>
</feature>
<organism evidence="2 3">
    <name type="scientific">Candidula unifasciata</name>
    <dbReference type="NCBI Taxonomy" id="100452"/>
    <lineage>
        <taxon>Eukaryota</taxon>
        <taxon>Metazoa</taxon>
        <taxon>Spiralia</taxon>
        <taxon>Lophotrochozoa</taxon>
        <taxon>Mollusca</taxon>
        <taxon>Gastropoda</taxon>
        <taxon>Heterobranchia</taxon>
        <taxon>Euthyneura</taxon>
        <taxon>Panpulmonata</taxon>
        <taxon>Eupulmonata</taxon>
        <taxon>Stylommatophora</taxon>
        <taxon>Helicina</taxon>
        <taxon>Helicoidea</taxon>
        <taxon>Geomitridae</taxon>
        <taxon>Candidula</taxon>
    </lineage>
</organism>
<evidence type="ECO:0000256" key="1">
    <source>
        <dbReference type="SAM" id="MobiDB-lite"/>
    </source>
</evidence>
<keyword evidence="3" id="KW-1185">Reference proteome</keyword>
<dbReference type="EMBL" id="CAJHNH020001661">
    <property type="protein sequence ID" value="CAG5123953.1"/>
    <property type="molecule type" value="Genomic_DNA"/>
</dbReference>
<gene>
    <name evidence="2" type="ORF">CUNI_LOCUS9511</name>
</gene>
<evidence type="ECO:0000313" key="2">
    <source>
        <dbReference type="EMBL" id="CAG5123953.1"/>
    </source>
</evidence>
<dbReference type="AlphaFoldDB" id="A0A8S3Z371"/>
<evidence type="ECO:0008006" key="4">
    <source>
        <dbReference type="Google" id="ProtNLM"/>
    </source>
</evidence>
<feature type="region of interest" description="Disordered" evidence="1">
    <location>
        <begin position="138"/>
        <end position="157"/>
    </location>
</feature>